<keyword evidence="7" id="KW-0779">Telomere</keyword>
<name>U1HS07_ENDPU</name>
<comment type="subcellular location">
    <subcellularLocation>
        <location evidence="2">Chromosome</location>
        <location evidence="2">Telomere</location>
    </subcellularLocation>
</comment>
<feature type="domain" description="Protein kinase" evidence="13">
    <location>
        <begin position="288"/>
        <end position="560"/>
    </location>
</feature>
<dbReference type="PANTHER" id="PTHR44167:SF24">
    <property type="entry name" value="SERINE_THREONINE-PROTEIN KINASE CHK2"/>
    <property type="match status" value="1"/>
</dbReference>
<dbReference type="Gene3D" id="3.30.200.20">
    <property type="entry name" value="Phosphorylase Kinase, domain 1"/>
    <property type="match status" value="1"/>
</dbReference>
<evidence type="ECO:0000256" key="8">
    <source>
        <dbReference type="ARBA" id="ARBA00030980"/>
    </source>
</evidence>
<gene>
    <name evidence="14" type="ORF">EPUS_06508</name>
</gene>
<dbReference type="EMBL" id="KE721157">
    <property type="protein sequence ID" value="ERF71949.1"/>
    <property type="molecule type" value="Genomic_DNA"/>
</dbReference>
<proteinExistence type="predicted"/>
<dbReference type="PROSITE" id="PS00109">
    <property type="entry name" value="PROTEIN_KINASE_TYR"/>
    <property type="match status" value="1"/>
</dbReference>
<dbReference type="InterPro" id="IPR020635">
    <property type="entry name" value="Tyr_kinase_cat_dom"/>
</dbReference>
<dbReference type="Pfam" id="PF00069">
    <property type="entry name" value="Pkinase"/>
    <property type="match status" value="1"/>
</dbReference>
<dbReference type="GeneID" id="19241448"/>
<evidence type="ECO:0000256" key="10">
    <source>
        <dbReference type="ARBA" id="ARBA00047899"/>
    </source>
</evidence>
<evidence type="ECO:0000313" key="14">
    <source>
        <dbReference type="EMBL" id="ERF71949.1"/>
    </source>
</evidence>
<accession>U1HS07</accession>
<evidence type="ECO:0000313" key="15">
    <source>
        <dbReference type="Proteomes" id="UP000019373"/>
    </source>
</evidence>
<reference evidence="15" key="1">
    <citation type="journal article" date="2014" name="BMC Genomics">
        <title>Genome characteristics reveal the impact of lichenization on lichen-forming fungus Endocarpon pusillum Hedwig (Verrucariales, Ascomycota).</title>
        <authorList>
            <person name="Wang Y.-Y."/>
            <person name="Liu B."/>
            <person name="Zhang X.-Y."/>
            <person name="Zhou Q.-M."/>
            <person name="Zhang T."/>
            <person name="Li H."/>
            <person name="Yu Y.-F."/>
            <person name="Zhang X.-L."/>
            <person name="Hao X.-Y."/>
            <person name="Wang M."/>
            <person name="Wang L."/>
            <person name="Wei J.-C."/>
        </authorList>
    </citation>
    <scope>NUCLEOTIDE SEQUENCE [LARGE SCALE GENOMIC DNA]</scope>
    <source>
        <strain evidence="15">Z07020 / HMAS-L-300199</strain>
    </source>
</reference>
<evidence type="ECO:0000256" key="3">
    <source>
        <dbReference type="ARBA" id="ARBA00011534"/>
    </source>
</evidence>
<evidence type="ECO:0000256" key="6">
    <source>
        <dbReference type="ARBA" id="ARBA00019973"/>
    </source>
</evidence>
<dbReference type="InterPro" id="IPR008266">
    <property type="entry name" value="Tyr_kinase_AS"/>
</dbReference>
<dbReference type="SMART" id="SM00219">
    <property type="entry name" value="TyrKc"/>
    <property type="match status" value="1"/>
</dbReference>
<sequence length="617" mass="69725">MSWEWDRAADDAFHRLLGYSQEYLDRLHEGVDEYRAAHAARIASAPDAWSELGSDSDYDDAHLAPLSPPLTPRGEGQGQGLDQPRFDHSQRIAAPVPSQNSKVHTTRSRSAATVSKREDSRVKGVEQAGHFVLSFHEDRTAELPHLGWRVGKGSRKSPANRGVDILLARPGDLLSKSLAGIHMVLIFNLRSGFLMLRAGSQKAPVEFKVGGKWEKLEYQEERLMYQPATMLRAGSCEYELEYTVEKEHRTAYFDRRNNFLKKISSSKEPVQLVFQKMPGDSYVLRGRCLEFETQGSGAFGWITQGVDTLTGNPIAIKELRINSQRKCVETMAEVEMGRRFLNKRGLLPILEAQCEHGRPNGCGTLERFYIFMPYARSDFTLNFWSSPEFPRRTKLHLLREPLEGIRMLHTMGIMHRDIRIKNILIMSVKPPQASLCDYGKAIEAASSTVTTIGPICTLAPEVWTISTDGPYTAKIDMWAYGYAIAEILGYSVARYPGLDGYHTNNPQITRNRHMAILEMLRAHCYKITEDEPLVDLVSKLLVWEPEERWSAEQALEHVCWDPISQNETSHNEHQAENDAGPLDQKSSGQQSRAEIGWLVPSHFSPIHNRYPGVIARG</sequence>
<dbReference type="AlphaFoldDB" id="U1HS07"/>
<evidence type="ECO:0000256" key="12">
    <source>
        <dbReference type="SAM" id="MobiDB-lite"/>
    </source>
</evidence>
<comment type="catalytic activity">
    <reaction evidence="11">
        <text>L-seryl-[protein] + ATP = O-phospho-L-seryl-[protein] + ADP + H(+)</text>
        <dbReference type="Rhea" id="RHEA:17989"/>
        <dbReference type="Rhea" id="RHEA-COMP:9863"/>
        <dbReference type="Rhea" id="RHEA-COMP:11604"/>
        <dbReference type="ChEBI" id="CHEBI:15378"/>
        <dbReference type="ChEBI" id="CHEBI:29999"/>
        <dbReference type="ChEBI" id="CHEBI:30616"/>
        <dbReference type="ChEBI" id="CHEBI:83421"/>
        <dbReference type="ChEBI" id="CHEBI:456216"/>
        <dbReference type="EC" id="2.7.11.1"/>
    </reaction>
</comment>
<comment type="function">
    <text evidence="1">Component of the EKC/KEOPS complex that is required for the formation of a threonylcarbamoyl group on adenosine at position 37 (t(6)A37) in tRNAs that read codons beginning with adenine. The complex is probably involved in the transfer of the threonylcarbamoyl moiety of threonylcarbamoyl-AMP (TC-AMP) to the N6 group of A37. BUD32 has ATPase activity in the context of the EKC/KEOPS complex and likely plays a supporting role to the catalytic subunit KAE1. The EKC/KEOPS complex also promotes both telomere uncapping and telomere elongation. The complex is required for efficient recruitment of transcriptional coactivators.</text>
</comment>
<dbReference type="Gene3D" id="1.10.510.10">
    <property type="entry name" value="Transferase(Phosphotransferase) domain 1"/>
    <property type="match status" value="1"/>
</dbReference>
<feature type="region of interest" description="Disordered" evidence="12">
    <location>
        <begin position="567"/>
        <end position="591"/>
    </location>
</feature>
<dbReference type="PROSITE" id="PS50011">
    <property type="entry name" value="PROTEIN_KINASE_DOM"/>
    <property type="match status" value="1"/>
</dbReference>
<dbReference type="GO" id="GO:0005524">
    <property type="term" value="F:ATP binding"/>
    <property type="evidence" value="ECO:0007669"/>
    <property type="project" value="InterPro"/>
</dbReference>
<dbReference type="OMA" id="QTHCDER"/>
<evidence type="ECO:0000259" key="13">
    <source>
        <dbReference type="PROSITE" id="PS50011"/>
    </source>
</evidence>
<keyword evidence="15" id="KW-1185">Reference proteome</keyword>
<evidence type="ECO:0000256" key="1">
    <source>
        <dbReference type="ARBA" id="ARBA00003747"/>
    </source>
</evidence>
<protein>
    <recommendedName>
        <fullName evidence="6">EKC/KEOPS complex subunit BUD32</fullName>
        <ecNumber evidence="4">2.7.11.1</ecNumber>
    </recommendedName>
    <alternativeName>
        <fullName evidence="8 9">Atypical Serine/threonine protein kinase BUD32</fullName>
    </alternativeName>
    <alternativeName>
        <fullName evidence="5">EKC/KEOPS complex subunit bud32</fullName>
    </alternativeName>
</protein>
<dbReference type="EC" id="2.7.11.1" evidence="4"/>
<dbReference type="eggNOG" id="KOG4236">
    <property type="taxonomic scope" value="Eukaryota"/>
</dbReference>
<dbReference type="HOGENOM" id="CLU_442808_0_0_1"/>
<evidence type="ECO:0000256" key="4">
    <source>
        <dbReference type="ARBA" id="ARBA00012513"/>
    </source>
</evidence>
<evidence type="ECO:0000256" key="2">
    <source>
        <dbReference type="ARBA" id="ARBA00004574"/>
    </source>
</evidence>
<evidence type="ECO:0000256" key="7">
    <source>
        <dbReference type="ARBA" id="ARBA00022895"/>
    </source>
</evidence>
<keyword evidence="7" id="KW-0158">Chromosome</keyword>
<dbReference type="GO" id="GO:0004713">
    <property type="term" value="F:protein tyrosine kinase activity"/>
    <property type="evidence" value="ECO:0007669"/>
    <property type="project" value="InterPro"/>
</dbReference>
<dbReference type="Proteomes" id="UP000019373">
    <property type="component" value="Unassembled WGS sequence"/>
</dbReference>
<dbReference type="InterPro" id="IPR000719">
    <property type="entry name" value="Prot_kinase_dom"/>
</dbReference>
<evidence type="ECO:0000256" key="11">
    <source>
        <dbReference type="ARBA" id="ARBA00048679"/>
    </source>
</evidence>
<feature type="region of interest" description="Disordered" evidence="12">
    <location>
        <begin position="49"/>
        <end position="120"/>
    </location>
</feature>
<dbReference type="GO" id="GO:0004674">
    <property type="term" value="F:protein serine/threonine kinase activity"/>
    <property type="evidence" value="ECO:0007669"/>
    <property type="project" value="UniProtKB-EC"/>
</dbReference>
<dbReference type="PANTHER" id="PTHR44167">
    <property type="entry name" value="OVARIAN-SPECIFIC SERINE/THREONINE-PROTEIN KINASE LOK-RELATED"/>
    <property type="match status" value="1"/>
</dbReference>
<dbReference type="GO" id="GO:0000781">
    <property type="term" value="C:chromosome, telomeric region"/>
    <property type="evidence" value="ECO:0007669"/>
    <property type="project" value="UniProtKB-SubCell"/>
</dbReference>
<dbReference type="InterPro" id="IPR011009">
    <property type="entry name" value="Kinase-like_dom_sf"/>
</dbReference>
<dbReference type="OrthoDB" id="5979581at2759"/>
<feature type="compositionally biased region" description="Polar residues" evidence="12">
    <location>
        <begin position="97"/>
        <end position="113"/>
    </location>
</feature>
<dbReference type="SUPFAM" id="SSF56112">
    <property type="entry name" value="Protein kinase-like (PK-like)"/>
    <property type="match status" value="1"/>
</dbReference>
<comment type="catalytic activity">
    <reaction evidence="10">
        <text>L-threonyl-[protein] + ATP = O-phospho-L-threonyl-[protein] + ADP + H(+)</text>
        <dbReference type="Rhea" id="RHEA:46608"/>
        <dbReference type="Rhea" id="RHEA-COMP:11060"/>
        <dbReference type="Rhea" id="RHEA-COMP:11605"/>
        <dbReference type="ChEBI" id="CHEBI:15378"/>
        <dbReference type="ChEBI" id="CHEBI:30013"/>
        <dbReference type="ChEBI" id="CHEBI:30616"/>
        <dbReference type="ChEBI" id="CHEBI:61977"/>
        <dbReference type="ChEBI" id="CHEBI:456216"/>
        <dbReference type="EC" id="2.7.11.1"/>
    </reaction>
</comment>
<evidence type="ECO:0000256" key="9">
    <source>
        <dbReference type="ARBA" id="ARBA00033194"/>
    </source>
</evidence>
<comment type="subunit">
    <text evidence="3">Component of the EKC/KEOPS complex composed of at least BUD32, CGI121, GON7, KAE1 and PCC1; the whole complex dimerizes.</text>
</comment>
<dbReference type="RefSeq" id="XP_007802403.1">
    <property type="nucleotide sequence ID" value="XM_007804212.1"/>
</dbReference>
<organism evidence="14 15">
    <name type="scientific">Endocarpon pusillum (strain Z07020 / HMAS-L-300199)</name>
    <name type="common">Lichen-forming fungus</name>
    <dbReference type="NCBI Taxonomy" id="1263415"/>
    <lineage>
        <taxon>Eukaryota</taxon>
        <taxon>Fungi</taxon>
        <taxon>Dikarya</taxon>
        <taxon>Ascomycota</taxon>
        <taxon>Pezizomycotina</taxon>
        <taxon>Eurotiomycetes</taxon>
        <taxon>Chaetothyriomycetidae</taxon>
        <taxon>Verrucariales</taxon>
        <taxon>Verrucariaceae</taxon>
        <taxon>Endocarpon</taxon>
    </lineage>
</organism>
<evidence type="ECO:0000256" key="5">
    <source>
        <dbReference type="ARBA" id="ARBA00013948"/>
    </source>
</evidence>